<protein>
    <submittedName>
        <fullName evidence="1">Uncharacterized protein</fullName>
    </submittedName>
</protein>
<evidence type="ECO:0000313" key="1">
    <source>
        <dbReference type="EMBL" id="MBX51396.1"/>
    </source>
</evidence>
<proteinExistence type="predicted"/>
<name>A0A2P2P9E7_RHIMU</name>
<reference evidence="1" key="1">
    <citation type="submission" date="2018-02" db="EMBL/GenBank/DDBJ databases">
        <title>Rhizophora mucronata_Transcriptome.</title>
        <authorList>
            <person name="Meera S.P."/>
            <person name="Sreeshan A."/>
            <person name="Augustine A."/>
        </authorList>
    </citation>
    <scope>NUCLEOTIDE SEQUENCE</scope>
    <source>
        <tissue evidence="1">Leaf</tissue>
    </source>
</reference>
<accession>A0A2P2P9E7</accession>
<sequence length="40" mass="4500">MTGHRKEFLSRELSSISTVIAKPTLISLFNICFDPLSFLS</sequence>
<dbReference type="EMBL" id="GGEC01070912">
    <property type="protein sequence ID" value="MBX51396.1"/>
    <property type="molecule type" value="Transcribed_RNA"/>
</dbReference>
<organism evidence="1">
    <name type="scientific">Rhizophora mucronata</name>
    <name type="common">Asiatic mangrove</name>
    <dbReference type="NCBI Taxonomy" id="61149"/>
    <lineage>
        <taxon>Eukaryota</taxon>
        <taxon>Viridiplantae</taxon>
        <taxon>Streptophyta</taxon>
        <taxon>Embryophyta</taxon>
        <taxon>Tracheophyta</taxon>
        <taxon>Spermatophyta</taxon>
        <taxon>Magnoliopsida</taxon>
        <taxon>eudicotyledons</taxon>
        <taxon>Gunneridae</taxon>
        <taxon>Pentapetalae</taxon>
        <taxon>rosids</taxon>
        <taxon>fabids</taxon>
        <taxon>Malpighiales</taxon>
        <taxon>Rhizophoraceae</taxon>
        <taxon>Rhizophora</taxon>
    </lineage>
</organism>
<dbReference type="AlphaFoldDB" id="A0A2P2P9E7"/>